<feature type="region of interest" description="Disordered" evidence="1">
    <location>
        <begin position="369"/>
        <end position="393"/>
    </location>
</feature>
<reference evidence="3" key="1">
    <citation type="submission" date="2023-06" db="EMBL/GenBank/DDBJ databases">
        <title>Genome-scale phylogeny and comparative genomics of the fungal order Sordariales.</title>
        <authorList>
            <consortium name="Lawrence Berkeley National Laboratory"/>
            <person name="Hensen N."/>
            <person name="Bonometti L."/>
            <person name="Westerberg I."/>
            <person name="Brannstrom I.O."/>
            <person name="Guillou S."/>
            <person name="Cros-Aarteil S."/>
            <person name="Calhoun S."/>
            <person name="Haridas S."/>
            <person name="Kuo A."/>
            <person name="Mondo S."/>
            <person name="Pangilinan J."/>
            <person name="Riley R."/>
            <person name="LaButti K."/>
            <person name="Andreopoulos B."/>
            <person name="Lipzen A."/>
            <person name="Chen C."/>
            <person name="Yanf M."/>
            <person name="Daum C."/>
            <person name="Ng V."/>
            <person name="Clum A."/>
            <person name="Steindorff A."/>
            <person name="Ohm R."/>
            <person name="Martin F."/>
            <person name="Silar P."/>
            <person name="Natvig D."/>
            <person name="Lalanne C."/>
            <person name="Gautier V."/>
            <person name="Ament-velasquez S.L."/>
            <person name="Kruys A."/>
            <person name="Hutchinson M.I."/>
            <person name="Powell A.J."/>
            <person name="Barry K."/>
            <person name="Miller A.N."/>
            <person name="Grigoriev I.V."/>
            <person name="Debuchy R."/>
            <person name="Gladieux P."/>
            <person name="Thoren M.H."/>
            <person name="Johannesson H."/>
        </authorList>
    </citation>
    <scope>NUCLEOTIDE SEQUENCE</scope>
    <source>
        <strain evidence="3">SMH2392-1A</strain>
    </source>
</reference>
<dbReference type="AlphaFoldDB" id="A0AA40AK22"/>
<dbReference type="GO" id="GO:0004672">
    <property type="term" value="F:protein kinase activity"/>
    <property type="evidence" value="ECO:0007669"/>
    <property type="project" value="InterPro"/>
</dbReference>
<dbReference type="Gene3D" id="1.10.510.10">
    <property type="entry name" value="Transferase(Phosphotransferase) domain 1"/>
    <property type="match status" value="1"/>
</dbReference>
<dbReference type="SUPFAM" id="SSF56112">
    <property type="entry name" value="Protein kinase-like (PK-like)"/>
    <property type="match status" value="1"/>
</dbReference>
<dbReference type="InterPro" id="IPR011009">
    <property type="entry name" value="Kinase-like_dom_sf"/>
</dbReference>
<feature type="region of interest" description="Disordered" evidence="1">
    <location>
        <begin position="1"/>
        <end position="22"/>
    </location>
</feature>
<feature type="region of interest" description="Disordered" evidence="1">
    <location>
        <begin position="492"/>
        <end position="529"/>
    </location>
</feature>
<evidence type="ECO:0000313" key="3">
    <source>
        <dbReference type="EMBL" id="KAK0717302.1"/>
    </source>
</evidence>
<organism evidence="3 4">
    <name type="scientific">Lasiosphaeria miniovina</name>
    <dbReference type="NCBI Taxonomy" id="1954250"/>
    <lineage>
        <taxon>Eukaryota</taxon>
        <taxon>Fungi</taxon>
        <taxon>Dikarya</taxon>
        <taxon>Ascomycota</taxon>
        <taxon>Pezizomycotina</taxon>
        <taxon>Sordariomycetes</taxon>
        <taxon>Sordariomycetidae</taxon>
        <taxon>Sordariales</taxon>
        <taxon>Lasiosphaeriaceae</taxon>
        <taxon>Lasiosphaeria</taxon>
    </lineage>
</organism>
<dbReference type="GO" id="GO:0005524">
    <property type="term" value="F:ATP binding"/>
    <property type="evidence" value="ECO:0007669"/>
    <property type="project" value="InterPro"/>
</dbReference>
<dbReference type="InterPro" id="IPR008271">
    <property type="entry name" value="Ser/Thr_kinase_AS"/>
</dbReference>
<comment type="caution">
    <text evidence="3">The sequence shown here is derived from an EMBL/GenBank/DDBJ whole genome shotgun (WGS) entry which is preliminary data.</text>
</comment>
<dbReference type="PROSITE" id="PS00108">
    <property type="entry name" value="PROTEIN_KINASE_ST"/>
    <property type="match status" value="1"/>
</dbReference>
<evidence type="ECO:0000256" key="1">
    <source>
        <dbReference type="SAM" id="MobiDB-lite"/>
    </source>
</evidence>
<sequence>MNSPTEDGPSNGTVDRSLESAPVQPEIRGFQEHIDRQLEQIREFKDHIDSQLEQPGHDGIDGYHNTVKFVCRNTLIKYWTSERINDVLPRDQRNEVNVEDFRKTYLHTFSILCYISSAHRINHFMKKEYTDATIPFSLSGMDREVPGDAEFWQRFHTIKWMFWPLTFDPLVHRRDLLLEQILPIYDRKFLWESSSGDSVVHKVRVHRCCGDLKVDSNEIVLKTLQPEAKDLWENESKIYYQLFDESGVPLGNSDPTAPLHAVIVGPFDYITRYLGSFTQPLARRDEQQSSSPMDPNNSLAAEREAEKIRTIVLEYASGGNLAHFCQRNADVIASRRRVDELNLTHQDLKESNILYTRRPLTDRDNPCFKISDLGTANSGDEKNNSGNKSNTPPECCSIHPIQIGKPPRYTKAADIWQLGGYELGFHSGWKRLKCVDDFHREAVQDCPPESIPRFVSDLILEAMLVPKEDRETEVLTLRTRWLNRPKAGVPAVSPAVENPVPAQNQPPPPPASNHHGQPMSILPQGVEQNSNSVEEIATYLRKHRRIGPKAFQDLQYRLNIMGRRRHRILIDESSSMAQFQTQVAQTARVLAKLVKHRMVRGTRVEVSLPKAPSRPMVFPKSKQMEKFLQLYKFKGEKWELGILLNETARDLLDTMSPPQPPINLYILTDGIFGEPPPDLVRPIRDLIDQAKDPPPAGSDFLSITVILFGDDQNGAWSLEQLRLAVGRMVNLPSENPIYICHCTSSVADMLIGRLQVGSVGQSLVTLPSQNVAPPHFAVPRG</sequence>
<evidence type="ECO:0000259" key="2">
    <source>
        <dbReference type="PROSITE" id="PS50011"/>
    </source>
</evidence>
<protein>
    <recommendedName>
        <fullName evidence="2">Protein kinase domain-containing protein</fullName>
    </recommendedName>
</protein>
<proteinExistence type="predicted"/>
<dbReference type="Proteomes" id="UP001172101">
    <property type="component" value="Unassembled WGS sequence"/>
</dbReference>
<dbReference type="PROSITE" id="PS50011">
    <property type="entry name" value="PROTEIN_KINASE_DOM"/>
    <property type="match status" value="1"/>
</dbReference>
<accession>A0AA40AK22</accession>
<keyword evidence="4" id="KW-1185">Reference proteome</keyword>
<gene>
    <name evidence="3" type="ORF">B0T26DRAFT_802472</name>
</gene>
<feature type="compositionally biased region" description="Polar residues" evidence="1">
    <location>
        <begin position="374"/>
        <end position="392"/>
    </location>
</feature>
<dbReference type="EMBL" id="JAUIRO010000004">
    <property type="protein sequence ID" value="KAK0717302.1"/>
    <property type="molecule type" value="Genomic_DNA"/>
</dbReference>
<evidence type="ECO:0000313" key="4">
    <source>
        <dbReference type="Proteomes" id="UP001172101"/>
    </source>
</evidence>
<dbReference type="RefSeq" id="XP_060296095.1">
    <property type="nucleotide sequence ID" value="XM_060447050.1"/>
</dbReference>
<dbReference type="GeneID" id="85330320"/>
<name>A0AA40AK22_9PEZI</name>
<feature type="compositionally biased region" description="Polar residues" evidence="1">
    <location>
        <begin position="1"/>
        <end position="14"/>
    </location>
</feature>
<feature type="domain" description="Protein kinase" evidence="2">
    <location>
        <begin position="184"/>
        <end position="482"/>
    </location>
</feature>
<dbReference type="InterPro" id="IPR000719">
    <property type="entry name" value="Prot_kinase_dom"/>
</dbReference>